<reference evidence="2 3" key="1">
    <citation type="journal article" date="2018" name="Sci. Rep.">
        <title>Comparative genomics provides insights into the lifestyle and reveals functional heterogeneity of dark septate endophytic fungi.</title>
        <authorList>
            <person name="Knapp D.G."/>
            <person name="Nemeth J.B."/>
            <person name="Barry K."/>
            <person name="Hainaut M."/>
            <person name="Henrissat B."/>
            <person name="Johnson J."/>
            <person name="Kuo A."/>
            <person name="Lim J.H.P."/>
            <person name="Lipzen A."/>
            <person name="Nolan M."/>
            <person name="Ohm R.A."/>
            <person name="Tamas L."/>
            <person name="Grigoriev I.V."/>
            <person name="Spatafora J.W."/>
            <person name="Nagy L.G."/>
            <person name="Kovacs G.M."/>
        </authorList>
    </citation>
    <scope>NUCLEOTIDE SEQUENCE [LARGE SCALE GENOMIC DNA]</scope>
    <source>
        <strain evidence="2 3">DSE2036</strain>
    </source>
</reference>
<evidence type="ECO:0000313" key="3">
    <source>
        <dbReference type="Proteomes" id="UP000244855"/>
    </source>
</evidence>
<accession>A0A2V1D5M4</accession>
<feature type="domain" description="Amine oxidase" evidence="1">
    <location>
        <begin position="65"/>
        <end position="365"/>
    </location>
</feature>
<dbReference type="EMBL" id="KZ805595">
    <property type="protein sequence ID" value="PVH93350.1"/>
    <property type="molecule type" value="Genomic_DNA"/>
</dbReference>
<protein>
    <recommendedName>
        <fullName evidence="1">Amine oxidase domain-containing protein</fullName>
    </recommendedName>
</protein>
<dbReference type="Gene3D" id="3.50.50.60">
    <property type="entry name" value="FAD/NAD(P)-binding domain"/>
    <property type="match status" value="1"/>
</dbReference>
<dbReference type="PANTHER" id="PTHR15944">
    <property type="entry name" value="FARNESYLCYSTEINE LYASE"/>
    <property type="match status" value="1"/>
</dbReference>
<evidence type="ECO:0000313" key="2">
    <source>
        <dbReference type="EMBL" id="PVH93350.1"/>
    </source>
</evidence>
<dbReference type="GO" id="GO:0030327">
    <property type="term" value="P:prenylated protein catabolic process"/>
    <property type="evidence" value="ECO:0007669"/>
    <property type="project" value="TreeGrafter"/>
</dbReference>
<dbReference type="Pfam" id="PF01593">
    <property type="entry name" value="Amino_oxidase"/>
    <property type="match status" value="1"/>
</dbReference>
<dbReference type="InterPro" id="IPR002937">
    <property type="entry name" value="Amino_oxidase"/>
</dbReference>
<dbReference type="InterPro" id="IPR036188">
    <property type="entry name" value="FAD/NAD-bd_sf"/>
</dbReference>
<dbReference type="InterPro" id="IPR017046">
    <property type="entry name" value="Prenylcysteine_Oxase1"/>
</dbReference>
<keyword evidence="3" id="KW-1185">Reference proteome</keyword>
<proteinExistence type="predicted"/>
<dbReference type="PANTHER" id="PTHR15944:SF0">
    <property type="entry name" value="PRENYLCYSTEINE LYASE DOMAIN-CONTAINING PROTEIN"/>
    <property type="match status" value="1"/>
</dbReference>
<sequence>MMSREPTTTTFLSFRNIIAPSLLLAPFLFPSSIAANDFPRQRPIPHHNEVRKNGEFRVAIIGAGIAGASAAYHLGNKSTSGSFQGTPVAITILESSDEVGGQVRTISPPGYDRSRWPLELGASSFFEEDWCLTDAARATKTILSQSRKNRHTDDGRWIFNGSHFLQDRMCEKTDLRPRFWRWREVKSVMNRALDLLRFELTHRFLPWRIRRRLKIHSEQFRDFGQNGTFDNVMQELERCGLGHEVFSNTASDFLNSMGMTRDFQRTFLEPCMKEVFGLSSDEALGLHAVLSAGAIRPNLPVVATDGQQRFIDRMIKKSEAKVQLNSTVVRVEAGTERRYALTVTSNGDGEEKEHLEYDAIVATGDALRNFRSLGLRASPKQQITTYKTYFSTLYNLDSNGIGVKSGSVPRSVLFATKKESSGPQSDQSLSSLTTLTTWPGFYIDRTGCVWDDECDQFLHVYITESTSPLSRENLSRLTRDDFINWIKSHSWQRNLPVAFSSEPSFGDVQVEDFLFDAGNMVLDSMEMSCRMGRNIALKIMGQPFGATQNLNGEGTWTEADLLGNIQGLL</sequence>
<gene>
    <name evidence="2" type="ORF">DM02DRAFT_676905</name>
</gene>
<dbReference type="SUPFAM" id="SSF51905">
    <property type="entry name" value="FAD/NAD(P)-binding domain"/>
    <property type="match status" value="1"/>
</dbReference>
<dbReference type="Gene3D" id="3.90.660.20">
    <property type="entry name" value="Protoporphyrinogen oxidase, mitochondrial, domain 2"/>
    <property type="match status" value="1"/>
</dbReference>
<organism evidence="2 3">
    <name type="scientific">Periconia macrospinosa</name>
    <dbReference type="NCBI Taxonomy" id="97972"/>
    <lineage>
        <taxon>Eukaryota</taxon>
        <taxon>Fungi</taxon>
        <taxon>Dikarya</taxon>
        <taxon>Ascomycota</taxon>
        <taxon>Pezizomycotina</taxon>
        <taxon>Dothideomycetes</taxon>
        <taxon>Pleosporomycetidae</taxon>
        <taxon>Pleosporales</taxon>
        <taxon>Massarineae</taxon>
        <taxon>Periconiaceae</taxon>
        <taxon>Periconia</taxon>
    </lineage>
</organism>
<dbReference type="Gene3D" id="1.10.3110.10">
    <property type="entry name" value="protoporphyrinogen ix oxidase, domain 3"/>
    <property type="match status" value="1"/>
</dbReference>
<dbReference type="GO" id="GO:0001735">
    <property type="term" value="F:prenylcysteine oxidase activity"/>
    <property type="evidence" value="ECO:0007669"/>
    <property type="project" value="InterPro"/>
</dbReference>
<dbReference type="Proteomes" id="UP000244855">
    <property type="component" value="Unassembled WGS sequence"/>
</dbReference>
<name>A0A2V1D5M4_9PLEO</name>
<dbReference type="OrthoDB" id="437369at2759"/>
<evidence type="ECO:0000259" key="1">
    <source>
        <dbReference type="Pfam" id="PF01593"/>
    </source>
</evidence>
<dbReference type="AlphaFoldDB" id="A0A2V1D5M4"/>